<dbReference type="Pfam" id="PF00651">
    <property type="entry name" value="BTB"/>
    <property type="match status" value="1"/>
</dbReference>
<dbReference type="InterPro" id="IPR000210">
    <property type="entry name" value="BTB/POZ_dom"/>
</dbReference>
<dbReference type="SUPFAM" id="SSF54695">
    <property type="entry name" value="POZ domain"/>
    <property type="match status" value="1"/>
</dbReference>
<dbReference type="Gene3D" id="3.30.710.10">
    <property type="entry name" value="Potassium Channel Kv1.1, Chain A"/>
    <property type="match status" value="1"/>
</dbReference>
<protein>
    <recommendedName>
        <fullName evidence="1">BTB domain-containing protein</fullName>
    </recommendedName>
</protein>
<organism evidence="2 3">
    <name type="scientific">Aureobasidium pullulans</name>
    <name type="common">Black yeast</name>
    <name type="synonym">Pullularia pullulans</name>
    <dbReference type="NCBI Taxonomy" id="5580"/>
    <lineage>
        <taxon>Eukaryota</taxon>
        <taxon>Fungi</taxon>
        <taxon>Dikarya</taxon>
        <taxon>Ascomycota</taxon>
        <taxon>Pezizomycotina</taxon>
        <taxon>Dothideomycetes</taxon>
        <taxon>Dothideomycetidae</taxon>
        <taxon>Dothideales</taxon>
        <taxon>Saccotheciaceae</taxon>
        <taxon>Aureobasidium</taxon>
    </lineage>
</organism>
<dbReference type="PROSITE" id="PS50097">
    <property type="entry name" value="BTB"/>
    <property type="match status" value="1"/>
</dbReference>
<feature type="domain" description="BTB" evidence="1">
    <location>
        <begin position="23"/>
        <end position="91"/>
    </location>
</feature>
<evidence type="ECO:0000313" key="3">
    <source>
        <dbReference type="Proteomes" id="UP000310039"/>
    </source>
</evidence>
<name>A0A4S9XBR3_AURPU</name>
<dbReference type="SMART" id="SM00225">
    <property type="entry name" value="BTB"/>
    <property type="match status" value="1"/>
</dbReference>
<dbReference type="Proteomes" id="UP000310039">
    <property type="component" value="Unassembled WGS sequence"/>
</dbReference>
<accession>A0A4S9XBR3</accession>
<dbReference type="PANTHER" id="PTHR47843">
    <property type="entry name" value="BTB DOMAIN-CONTAINING PROTEIN-RELATED"/>
    <property type="match status" value="1"/>
</dbReference>
<dbReference type="AlphaFoldDB" id="A0A4S9XBR3"/>
<evidence type="ECO:0000313" key="2">
    <source>
        <dbReference type="EMBL" id="THZ76310.1"/>
    </source>
</evidence>
<sequence length="217" mass="24199">MALDARPKGPRKLHTFYNSQSLSDCVVKFSNRRVFAHKLVLVQNSVWFDKALLGGFKEAGEFVINLGDDDDPNDVEAMLKYFYHGSYTTPLITSPGQDNLGKHLAMYLLADMYDAPALRKEATTLLIACLKTSIVGPGKAIEDPAITSIKQILGPGAGDFADKTLQEEVYQLIIANIARLYKNQLFEQLLISGKMFNQNFGMKFAYKTGEILGRFYS</sequence>
<evidence type="ECO:0000259" key="1">
    <source>
        <dbReference type="PROSITE" id="PS50097"/>
    </source>
</evidence>
<gene>
    <name evidence="2" type="ORF">D6C84_08847</name>
</gene>
<dbReference type="EMBL" id="QZBT01000192">
    <property type="protein sequence ID" value="THZ76310.1"/>
    <property type="molecule type" value="Genomic_DNA"/>
</dbReference>
<dbReference type="InterPro" id="IPR011333">
    <property type="entry name" value="SKP1/BTB/POZ_sf"/>
</dbReference>
<reference evidence="2 3" key="1">
    <citation type="submission" date="2018-10" db="EMBL/GenBank/DDBJ databases">
        <title>Fifty Aureobasidium pullulans genomes reveal a recombining polyextremotolerant generalist.</title>
        <authorList>
            <person name="Gostincar C."/>
            <person name="Turk M."/>
            <person name="Zajc J."/>
            <person name="Gunde-Cimerman N."/>
        </authorList>
    </citation>
    <scope>NUCLEOTIDE SEQUENCE [LARGE SCALE GENOMIC DNA]</scope>
    <source>
        <strain evidence="2 3">EXF-3403</strain>
    </source>
</reference>
<proteinExistence type="predicted"/>
<comment type="caution">
    <text evidence="2">The sequence shown here is derived from an EMBL/GenBank/DDBJ whole genome shotgun (WGS) entry which is preliminary data.</text>
</comment>